<proteinExistence type="predicted"/>
<gene>
    <name evidence="2" type="ORF">Bpfe_002271</name>
</gene>
<comment type="caution">
    <text evidence="2">The sequence shown here is derived from an EMBL/GenBank/DDBJ whole genome shotgun (WGS) entry which is preliminary data.</text>
</comment>
<evidence type="ECO:0000313" key="2">
    <source>
        <dbReference type="EMBL" id="KAK0068336.1"/>
    </source>
</evidence>
<feature type="coiled-coil region" evidence="1">
    <location>
        <begin position="31"/>
        <end position="60"/>
    </location>
</feature>
<reference evidence="2" key="1">
    <citation type="journal article" date="2023" name="PLoS Negl. Trop. Dis.">
        <title>A genome sequence for Biomphalaria pfeifferi, the major vector snail for the human-infecting parasite Schistosoma mansoni.</title>
        <authorList>
            <person name="Bu L."/>
            <person name="Lu L."/>
            <person name="Laidemitt M.R."/>
            <person name="Zhang S.M."/>
            <person name="Mutuku M."/>
            <person name="Mkoji G."/>
            <person name="Steinauer M."/>
            <person name="Loker E.S."/>
        </authorList>
    </citation>
    <scope>NUCLEOTIDE SEQUENCE</scope>
    <source>
        <strain evidence="2">KasaAsao</strain>
    </source>
</reference>
<reference evidence="2" key="2">
    <citation type="submission" date="2023-04" db="EMBL/GenBank/DDBJ databases">
        <authorList>
            <person name="Bu L."/>
            <person name="Lu L."/>
            <person name="Laidemitt M.R."/>
            <person name="Zhang S.M."/>
            <person name="Mutuku M."/>
            <person name="Mkoji G."/>
            <person name="Steinauer M."/>
            <person name="Loker E.S."/>
        </authorList>
    </citation>
    <scope>NUCLEOTIDE SEQUENCE</scope>
    <source>
        <strain evidence="2">KasaAsao</strain>
        <tissue evidence="2">Whole Snail</tissue>
    </source>
</reference>
<dbReference type="Proteomes" id="UP001233172">
    <property type="component" value="Unassembled WGS sequence"/>
</dbReference>
<keyword evidence="1" id="KW-0175">Coiled coil</keyword>
<keyword evidence="3" id="KW-1185">Reference proteome</keyword>
<sequence>MDDFKARSIDKLIEQAQMIGIEGKKLRESVLNQQRLDLERLTLEERKQMREVENKKLERELEIKLSIQGDGLYKIEMDSSDLNFNIVERNRTYKMSSLTEYNDKADDTAVISEIKKIRD</sequence>
<accession>A0AAD8C8F3</accession>
<evidence type="ECO:0000256" key="1">
    <source>
        <dbReference type="SAM" id="Coils"/>
    </source>
</evidence>
<evidence type="ECO:0000313" key="3">
    <source>
        <dbReference type="Proteomes" id="UP001233172"/>
    </source>
</evidence>
<organism evidence="2 3">
    <name type="scientific">Biomphalaria pfeifferi</name>
    <name type="common">Bloodfluke planorb</name>
    <name type="synonym">Freshwater snail</name>
    <dbReference type="NCBI Taxonomy" id="112525"/>
    <lineage>
        <taxon>Eukaryota</taxon>
        <taxon>Metazoa</taxon>
        <taxon>Spiralia</taxon>
        <taxon>Lophotrochozoa</taxon>
        <taxon>Mollusca</taxon>
        <taxon>Gastropoda</taxon>
        <taxon>Heterobranchia</taxon>
        <taxon>Euthyneura</taxon>
        <taxon>Panpulmonata</taxon>
        <taxon>Hygrophila</taxon>
        <taxon>Lymnaeoidea</taxon>
        <taxon>Planorbidae</taxon>
        <taxon>Biomphalaria</taxon>
    </lineage>
</organism>
<dbReference type="AlphaFoldDB" id="A0AAD8C8F3"/>
<name>A0AAD8C8F3_BIOPF</name>
<protein>
    <submittedName>
        <fullName evidence="2">Reticulocyte-binding protein PFD0110w-like isoform X1</fullName>
    </submittedName>
</protein>
<dbReference type="EMBL" id="JASAOG010000005">
    <property type="protein sequence ID" value="KAK0068336.1"/>
    <property type="molecule type" value="Genomic_DNA"/>
</dbReference>